<gene>
    <name evidence="3" type="ORF">G6F51_010520</name>
</gene>
<evidence type="ECO:0000256" key="1">
    <source>
        <dbReference type="ARBA" id="ARBA00022750"/>
    </source>
</evidence>
<dbReference type="InterPro" id="IPR001969">
    <property type="entry name" value="Aspartic_peptidase_AS"/>
</dbReference>
<dbReference type="InterPro" id="IPR032567">
    <property type="entry name" value="RTL1-rel"/>
</dbReference>
<reference evidence="3" key="1">
    <citation type="journal article" date="2020" name="Microb. Genom.">
        <title>Genetic diversity of clinical and environmental Mucorales isolates obtained from an investigation of mucormycosis cases among solid organ transplant recipients.</title>
        <authorList>
            <person name="Nguyen M.H."/>
            <person name="Kaul D."/>
            <person name="Muto C."/>
            <person name="Cheng S.J."/>
            <person name="Richter R.A."/>
            <person name="Bruno V.M."/>
            <person name="Liu G."/>
            <person name="Beyhan S."/>
            <person name="Sundermann A.J."/>
            <person name="Mounaud S."/>
            <person name="Pasculle A.W."/>
            <person name="Nierman W.C."/>
            <person name="Driscoll E."/>
            <person name="Cumbie R."/>
            <person name="Clancy C.J."/>
            <person name="Dupont C.L."/>
        </authorList>
    </citation>
    <scope>NUCLEOTIDE SEQUENCE</scope>
    <source>
        <strain evidence="3">GL16</strain>
    </source>
</reference>
<feature type="region of interest" description="Disordered" evidence="2">
    <location>
        <begin position="692"/>
        <end position="745"/>
    </location>
</feature>
<keyword evidence="1" id="KW-0378">Hydrolase</keyword>
<dbReference type="SUPFAM" id="SSF56672">
    <property type="entry name" value="DNA/RNA polymerases"/>
    <property type="match status" value="1"/>
</dbReference>
<name>A0A9P6Y1T5_RHIOR</name>
<proteinExistence type="predicted"/>
<dbReference type="PROSITE" id="PS00141">
    <property type="entry name" value="ASP_PROTEASE"/>
    <property type="match status" value="1"/>
</dbReference>
<organism evidence="3 4">
    <name type="scientific">Rhizopus oryzae</name>
    <name type="common">Mucormycosis agent</name>
    <name type="synonym">Rhizopus arrhizus var. delemar</name>
    <dbReference type="NCBI Taxonomy" id="64495"/>
    <lineage>
        <taxon>Eukaryota</taxon>
        <taxon>Fungi</taxon>
        <taxon>Fungi incertae sedis</taxon>
        <taxon>Mucoromycota</taxon>
        <taxon>Mucoromycotina</taxon>
        <taxon>Mucoromycetes</taxon>
        <taxon>Mucorales</taxon>
        <taxon>Mucorineae</taxon>
        <taxon>Rhizopodaceae</taxon>
        <taxon>Rhizopus</taxon>
    </lineage>
</organism>
<dbReference type="PANTHER" id="PTHR15503:SF45">
    <property type="entry name" value="RNA-DIRECTED DNA POLYMERASE HOMOLOG"/>
    <property type="match status" value="1"/>
</dbReference>
<dbReference type="InterPro" id="IPR021109">
    <property type="entry name" value="Peptidase_aspartic_dom_sf"/>
</dbReference>
<dbReference type="InterPro" id="IPR043128">
    <property type="entry name" value="Rev_trsase/Diguanyl_cyclase"/>
</dbReference>
<accession>A0A9P6Y1T5</accession>
<dbReference type="Proteomes" id="UP000717996">
    <property type="component" value="Unassembled WGS sequence"/>
</dbReference>
<evidence type="ECO:0000256" key="2">
    <source>
        <dbReference type="SAM" id="MobiDB-lite"/>
    </source>
</evidence>
<dbReference type="AlphaFoldDB" id="A0A9P6Y1T5"/>
<dbReference type="CDD" id="cd01647">
    <property type="entry name" value="RT_LTR"/>
    <property type="match status" value="1"/>
</dbReference>
<evidence type="ECO:0000313" key="4">
    <source>
        <dbReference type="Proteomes" id="UP000717996"/>
    </source>
</evidence>
<dbReference type="PANTHER" id="PTHR15503">
    <property type="entry name" value="LDOC1 RELATED"/>
    <property type="match status" value="1"/>
</dbReference>
<keyword evidence="1" id="KW-0064">Aspartyl protease</keyword>
<dbReference type="EMBL" id="JAANIT010002197">
    <property type="protein sequence ID" value="KAG1537187.1"/>
    <property type="molecule type" value="Genomic_DNA"/>
</dbReference>
<dbReference type="Gene3D" id="3.10.10.10">
    <property type="entry name" value="HIV Type 1 Reverse Transcriptase, subunit A, domain 1"/>
    <property type="match status" value="1"/>
</dbReference>
<feature type="compositionally biased region" description="Acidic residues" evidence="2">
    <location>
        <begin position="700"/>
        <end position="737"/>
    </location>
</feature>
<dbReference type="InterPro" id="IPR043502">
    <property type="entry name" value="DNA/RNA_pol_sf"/>
</dbReference>
<protein>
    <recommendedName>
        <fullName evidence="5">Peptidase A2 domain-containing protein</fullName>
    </recommendedName>
</protein>
<dbReference type="Pfam" id="PF13975">
    <property type="entry name" value="gag-asp_proteas"/>
    <property type="match status" value="1"/>
</dbReference>
<dbReference type="Gene3D" id="3.30.70.270">
    <property type="match status" value="1"/>
</dbReference>
<keyword evidence="1" id="KW-0645">Protease</keyword>
<evidence type="ECO:0000313" key="3">
    <source>
        <dbReference type="EMBL" id="KAG1537187.1"/>
    </source>
</evidence>
<dbReference type="GO" id="GO:0004190">
    <property type="term" value="F:aspartic-type endopeptidase activity"/>
    <property type="evidence" value="ECO:0007669"/>
    <property type="project" value="UniProtKB-KW"/>
</dbReference>
<dbReference type="SUPFAM" id="SSF50630">
    <property type="entry name" value="Acid proteases"/>
    <property type="match status" value="1"/>
</dbReference>
<dbReference type="CDD" id="cd00303">
    <property type="entry name" value="retropepsin_like"/>
    <property type="match status" value="1"/>
</dbReference>
<evidence type="ECO:0008006" key="5">
    <source>
        <dbReference type="Google" id="ProtNLM"/>
    </source>
</evidence>
<dbReference type="Gene3D" id="2.40.70.10">
    <property type="entry name" value="Acid Proteases"/>
    <property type="match status" value="1"/>
</dbReference>
<dbReference type="GO" id="GO:0006508">
    <property type="term" value="P:proteolysis"/>
    <property type="evidence" value="ECO:0007669"/>
    <property type="project" value="InterPro"/>
</dbReference>
<comment type="caution">
    <text evidence="3">The sequence shown here is derived from an EMBL/GenBank/DDBJ whole genome shotgun (WGS) entry which is preliminary data.</text>
</comment>
<sequence length="1035" mass="118829">MTTYNTGHIALANNYNYKPVPVDFHGYEDENFRYFLERLESYLAINNVHDARKLAILRSLLKGAAKVFFEKDILKKLPEVKYDQAIEALRSQYVTAELIQNYELEFNDMIQGEQEHPRIFLARLREAADLANIEDEAVIESRFRAGLQPEIKRFCIQSSSKTLKDWLNHAEGWWNANRPRRIAMVDNPFIPRNANQALVYPSDSYYQPHHTHPNHNIELIDDYEYGVPGLPYREIQQTNMPVYKSNDHSMLAINQLATMDTSKGYPKQLHDNRNHHRSQQSYNHQQIMETNQQQDLVDLIQKTIRMELNNHQQYQQPARNYNRNNRYNNSTTNVHYKSTVKKLNGSVAFKQGNGQSNTQNNTKPINKTQQHQLNALLTETENKKSKHNKDLYAAIRPERPPEVGTATPYPKIRQAKDKGKQVAGPSVTKRVTTRSHIEEVNPTTRPKVSIQPQHIDVDMDLPIQEKPHRKAPRVKRTQPDIKYDIVSDVLRHKADIDIGDLITVAPSLRRKLVSECRPKRKPKQEQTSQQSQQTMALLEDEELNTTAVYSTVSIGDKNIKALVDSGAAKTCMSKALADALGLEIDSASDSIFTLGNGSKQTGLGLIYDVPIGIKDDMVIPCTIEVLPSCPTHLILGNNWLNRAKARIDFDTLTLKVKYKHQKAKLPIYYERKNVALPKMRSYQQTYQLPVSLTNNKLEQSDEEQSDDSYEDDIEETESEDEESSENDTEEEMTDDEKENQSLLVLEDGTKEEVLITNFKESHIVQATALGLTIPANSSMTLTLDKPEKEKPHLIYHFETTHPKLNNASGYFDTCSTLIVNKRTVEIRFFNRTNEVIIVEPEEELGILERYNLHRDTIISAYTLQTNHDLCTMEASNISNEYETKQKLLDPSLYDKLEIGELPSDIRKQLQALLSRYDHVFDWNNDTIGRTDLISHKIIIQEDTMPISHRPYRISPLEAEYLQKELDKYCKLGVISPSNSPWAAPVILVKKKNGEYRMVIDYRKLNAATKKDAYPLPRIDDLLDTLGKAKTNPAKN</sequence>